<dbReference type="GO" id="GO:0046872">
    <property type="term" value="F:metal ion binding"/>
    <property type="evidence" value="ECO:0007669"/>
    <property type="project" value="UniProtKB-KW"/>
</dbReference>
<dbReference type="Pfam" id="PF01431">
    <property type="entry name" value="Peptidase_M13"/>
    <property type="match status" value="1"/>
</dbReference>
<reference evidence="13" key="1">
    <citation type="submission" date="2025-08" db="UniProtKB">
        <authorList>
            <consortium name="RefSeq"/>
        </authorList>
    </citation>
    <scope>IDENTIFICATION</scope>
    <source>
        <strain evidence="13">15112-1751.03</strain>
        <tissue evidence="13">Whole Adult</tissue>
    </source>
</reference>
<organism evidence="12 13">
    <name type="scientific">Drosophila albomicans</name>
    <name type="common">Fruit fly</name>
    <dbReference type="NCBI Taxonomy" id="7291"/>
    <lineage>
        <taxon>Eukaryota</taxon>
        <taxon>Metazoa</taxon>
        <taxon>Ecdysozoa</taxon>
        <taxon>Arthropoda</taxon>
        <taxon>Hexapoda</taxon>
        <taxon>Insecta</taxon>
        <taxon>Pterygota</taxon>
        <taxon>Neoptera</taxon>
        <taxon>Endopterygota</taxon>
        <taxon>Diptera</taxon>
        <taxon>Brachycera</taxon>
        <taxon>Muscomorpha</taxon>
        <taxon>Ephydroidea</taxon>
        <taxon>Drosophilidae</taxon>
        <taxon>Drosophila</taxon>
    </lineage>
</organism>
<keyword evidence="5" id="KW-0479">Metal-binding</keyword>
<evidence type="ECO:0000256" key="3">
    <source>
        <dbReference type="ARBA" id="ARBA00007357"/>
    </source>
</evidence>
<evidence type="ECO:0000256" key="5">
    <source>
        <dbReference type="ARBA" id="ARBA00022723"/>
    </source>
</evidence>
<dbReference type="GeneID" id="117564513"/>
<dbReference type="InterPro" id="IPR018497">
    <property type="entry name" value="Peptidase_M13_C"/>
</dbReference>
<evidence type="ECO:0000256" key="8">
    <source>
        <dbReference type="ARBA" id="ARBA00023049"/>
    </source>
</evidence>
<keyword evidence="8" id="KW-0482">Metalloprotease</keyword>
<dbReference type="RefSeq" id="XP_034099224.1">
    <property type="nucleotide sequence ID" value="XM_034243333.2"/>
</dbReference>
<dbReference type="GO" id="GO:0004222">
    <property type="term" value="F:metalloendopeptidase activity"/>
    <property type="evidence" value="ECO:0007669"/>
    <property type="project" value="InterPro"/>
</dbReference>
<comment type="subcellular location">
    <subcellularLocation>
        <location evidence="2">Cell membrane</location>
        <topology evidence="2">Single-pass type II membrane protein</topology>
    </subcellularLocation>
</comment>
<name>A0A6P8W701_DROAB</name>
<evidence type="ECO:0000256" key="2">
    <source>
        <dbReference type="ARBA" id="ARBA00004401"/>
    </source>
</evidence>
<evidence type="ECO:0000259" key="11">
    <source>
        <dbReference type="Pfam" id="PF05649"/>
    </source>
</evidence>
<keyword evidence="7" id="KW-0862">Zinc</keyword>
<dbReference type="Gene3D" id="1.10.1380.10">
    <property type="entry name" value="Neutral endopeptidase , domain2"/>
    <property type="match status" value="1"/>
</dbReference>
<dbReference type="InterPro" id="IPR000718">
    <property type="entry name" value="Peptidase_M13"/>
</dbReference>
<dbReference type="Pfam" id="PF05649">
    <property type="entry name" value="Peptidase_M13_N"/>
    <property type="match status" value="1"/>
</dbReference>
<dbReference type="Gene3D" id="3.40.390.10">
    <property type="entry name" value="Collagenase (Catalytic Domain)"/>
    <property type="match status" value="1"/>
</dbReference>
<evidence type="ECO:0000256" key="9">
    <source>
        <dbReference type="SAM" id="SignalP"/>
    </source>
</evidence>
<dbReference type="GO" id="GO:0016485">
    <property type="term" value="P:protein processing"/>
    <property type="evidence" value="ECO:0007669"/>
    <property type="project" value="TreeGrafter"/>
</dbReference>
<accession>A0A6P8W701</accession>
<sequence length="661" mass="76952">MTTSRTSRVFNGLLFLFLIIFATSAKSESVDTRILNEILSYMNETIPACDDYYGYACGKWAKVHENDSYIEITGKIDHAVNQNLVLLINELAQRSVNQLSAVESKVLKFYQSCRQTKTSSLNSKNYLRLVPPNNQIPWPQFKAKSHPWGRQKFQWMETLARLRRYGLSNVFFKLDVNQDILNSSKYIIDIDVPSFQEKNERLQSSTITKLMLLLLGVERRKALNLAGKVKSLELSVRTLAERLSEGDSVDVTLRRLDQRTRGKWRNYVNIVCNQTVPSNYKVQVDNMDYLVGLIEFLQHEDPEVIATYIMLRFASHVIEEAMDIDDEISCIQDVRRNMELAVSLLYEQRFISADKMRQHKDDLLLLFEQLRKQFLLELDGNRLRLTRNQLRHLQTKARRMWIKFGNMPQDVNRTKFVEEFYADLNFSDGDNYAQCHLKLLEFRTSRWFGQLHKPALNASSYFLMTDSDTAMSSTPYYLLRQNLIIVPYGIMQEPIFHSEAHDVFKMSLLGFMLAHELMHGFVTGGIHFDFQGNGYELGADIMEKRLYKVAEDCMNSNETAYLDEREADITGIRLAYDAYFADDSPFNRTQPEFTSRPLIQLFFLNLAQFFCGDGTSSEFVDHDADELRLRQVMINFPAFAHAHNCRQDVDQMHPAKKCRMW</sequence>
<feature type="domain" description="Peptidase M13 C-terminal" evidence="10">
    <location>
        <begin position="476"/>
        <end position="659"/>
    </location>
</feature>
<feature type="chain" id="PRO_5027827921" evidence="9">
    <location>
        <begin position="28"/>
        <end position="661"/>
    </location>
</feature>
<dbReference type="InterPro" id="IPR008753">
    <property type="entry name" value="Peptidase_M13_N"/>
</dbReference>
<dbReference type="CDD" id="cd08662">
    <property type="entry name" value="M13"/>
    <property type="match status" value="1"/>
</dbReference>
<feature type="domain" description="Peptidase M13 N-terminal" evidence="11">
    <location>
        <begin position="49"/>
        <end position="380"/>
    </location>
</feature>
<protein>
    <submittedName>
        <fullName evidence="13">Membrane metallo-endopeptidase-like 1</fullName>
    </submittedName>
</protein>
<dbReference type="PANTHER" id="PTHR11733:SF167">
    <property type="entry name" value="FI17812P1-RELATED"/>
    <property type="match status" value="1"/>
</dbReference>
<keyword evidence="12" id="KW-1185">Reference proteome</keyword>
<keyword evidence="9" id="KW-0732">Signal</keyword>
<dbReference type="InterPro" id="IPR042089">
    <property type="entry name" value="Peptidase_M13_dom_2"/>
</dbReference>
<dbReference type="AlphaFoldDB" id="A0A6P8W701"/>
<comment type="similarity">
    <text evidence="3">Belongs to the peptidase M13 family.</text>
</comment>
<evidence type="ECO:0000259" key="10">
    <source>
        <dbReference type="Pfam" id="PF01431"/>
    </source>
</evidence>
<evidence type="ECO:0000256" key="1">
    <source>
        <dbReference type="ARBA" id="ARBA00001947"/>
    </source>
</evidence>
<proteinExistence type="inferred from homology"/>
<dbReference type="OrthoDB" id="7842934at2759"/>
<dbReference type="GO" id="GO:0005886">
    <property type="term" value="C:plasma membrane"/>
    <property type="evidence" value="ECO:0007669"/>
    <property type="project" value="UniProtKB-SubCell"/>
</dbReference>
<keyword evidence="6" id="KW-0378">Hydrolase</keyword>
<dbReference type="PANTHER" id="PTHR11733">
    <property type="entry name" value="ZINC METALLOPROTEASE FAMILY M13 NEPRILYSIN-RELATED"/>
    <property type="match status" value="1"/>
</dbReference>
<dbReference type="SUPFAM" id="SSF55486">
    <property type="entry name" value="Metalloproteases ('zincins'), catalytic domain"/>
    <property type="match status" value="1"/>
</dbReference>
<evidence type="ECO:0000313" key="13">
    <source>
        <dbReference type="RefSeq" id="XP_034099224.1"/>
    </source>
</evidence>
<dbReference type="PROSITE" id="PS51885">
    <property type="entry name" value="NEPRILYSIN"/>
    <property type="match status" value="1"/>
</dbReference>
<evidence type="ECO:0000313" key="12">
    <source>
        <dbReference type="Proteomes" id="UP000515160"/>
    </source>
</evidence>
<dbReference type="Proteomes" id="UP000515160">
    <property type="component" value="Chromosome 2L"/>
</dbReference>
<evidence type="ECO:0000256" key="6">
    <source>
        <dbReference type="ARBA" id="ARBA00022801"/>
    </source>
</evidence>
<evidence type="ECO:0000256" key="4">
    <source>
        <dbReference type="ARBA" id="ARBA00022670"/>
    </source>
</evidence>
<comment type="cofactor">
    <cofactor evidence="1">
        <name>Zn(2+)</name>
        <dbReference type="ChEBI" id="CHEBI:29105"/>
    </cofactor>
</comment>
<keyword evidence="4" id="KW-0645">Protease</keyword>
<feature type="signal peptide" evidence="9">
    <location>
        <begin position="1"/>
        <end position="27"/>
    </location>
</feature>
<evidence type="ECO:0000256" key="7">
    <source>
        <dbReference type="ARBA" id="ARBA00022833"/>
    </source>
</evidence>
<dbReference type="InterPro" id="IPR024079">
    <property type="entry name" value="MetalloPept_cat_dom_sf"/>
</dbReference>
<gene>
    <name evidence="13" type="primary">LOC117564513</name>
</gene>